<feature type="transmembrane region" description="Helical" evidence="6">
    <location>
        <begin position="7"/>
        <end position="25"/>
    </location>
</feature>
<feature type="transmembrane region" description="Helical" evidence="6">
    <location>
        <begin position="45"/>
        <end position="63"/>
    </location>
</feature>
<keyword evidence="5 6" id="KW-0472">Membrane</keyword>
<feature type="transmembrane region" description="Helical" evidence="6">
    <location>
        <begin position="258"/>
        <end position="280"/>
    </location>
</feature>
<gene>
    <name evidence="7" type="ORF">O7047_01290</name>
</gene>
<accession>A0AAE4DJZ1</accession>
<organism evidence="7 8">
    <name type="scientific">Pseudenterobacter timonensis</name>
    <dbReference type="NCBI Taxonomy" id="1755099"/>
    <lineage>
        <taxon>Bacteria</taxon>
        <taxon>Pseudomonadati</taxon>
        <taxon>Pseudomonadota</taxon>
        <taxon>Gammaproteobacteria</taxon>
        <taxon>Enterobacterales</taxon>
        <taxon>Enterobacteriaceae</taxon>
        <taxon>Pseudenterobacter</taxon>
    </lineage>
</organism>
<feature type="transmembrane region" description="Helical" evidence="6">
    <location>
        <begin position="233"/>
        <end position="252"/>
    </location>
</feature>
<evidence type="ECO:0000256" key="4">
    <source>
        <dbReference type="ARBA" id="ARBA00022989"/>
    </source>
</evidence>
<comment type="caution">
    <text evidence="7">The sequence shown here is derived from an EMBL/GenBank/DDBJ whole genome shotgun (WGS) entry which is preliminary data.</text>
</comment>
<feature type="transmembrane region" description="Helical" evidence="6">
    <location>
        <begin position="113"/>
        <end position="134"/>
    </location>
</feature>
<feature type="transmembrane region" description="Helical" evidence="6">
    <location>
        <begin position="84"/>
        <end position="107"/>
    </location>
</feature>
<feature type="transmembrane region" description="Helical" evidence="6">
    <location>
        <begin position="146"/>
        <end position="166"/>
    </location>
</feature>
<evidence type="ECO:0000256" key="6">
    <source>
        <dbReference type="SAM" id="Phobius"/>
    </source>
</evidence>
<feature type="transmembrane region" description="Helical" evidence="6">
    <location>
        <begin position="393"/>
        <end position="411"/>
    </location>
</feature>
<evidence type="ECO:0000256" key="2">
    <source>
        <dbReference type="ARBA" id="ARBA00022475"/>
    </source>
</evidence>
<keyword evidence="3 6" id="KW-0812">Transmembrane</keyword>
<comment type="subcellular location">
    <subcellularLocation>
        <location evidence="1">Cell membrane</location>
        <topology evidence="1">Multi-pass membrane protein</topology>
    </subcellularLocation>
</comment>
<dbReference type="AlphaFoldDB" id="A0AAE4DJZ1"/>
<name>A0AAE4DJZ1_9ENTR</name>
<evidence type="ECO:0000256" key="5">
    <source>
        <dbReference type="ARBA" id="ARBA00023136"/>
    </source>
</evidence>
<feature type="transmembrane region" description="Helical" evidence="6">
    <location>
        <begin position="464"/>
        <end position="485"/>
    </location>
</feature>
<feature type="transmembrane region" description="Helical" evidence="6">
    <location>
        <begin position="301"/>
        <end position="325"/>
    </location>
</feature>
<dbReference type="EMBL" id="JAQGEC010000001">
    <property type="protein sequence ID" value="MDR9888876.1"/>
    <property type="molecule type" value="Genomic_DNA"/>
</dbReference>
<dbReference type="Proteomes" id="UP001248822">
    <property type="component" value="Unassembled WGS sequence"/>
</dbReference>
<dbReference type="PANTHER" id="PTHR30250:SF26">
    <property type="entry name" value="PSMA PROTEIN"/>
    <property type="match status" value="1"/>
</dbReference>
<evidence type="ECO:0008006" key="9">
    <source>
        <dbReference type="Google" id="ProtNLM"/>
    </source>
</evidence>
<evidence type="ECO:0000313" key="8">
    <source>
        <dbReference type="Proteomes" id="UP001248822"/>
    </source>
</evidence>
<feature type="transmembrane region" description="Helical" evidence="6">
    <location>
        <begin position="431"/>
        <end position="452"/>
    </location>
</feature>
<evidence type="ECO:0000256" key="1">
    <source>
        <dbReference type="ARBA" id="ARBA00004651"/>
    </source>
</evidence>
<feature type="transmembrane region" description="Helical" evidence="6">
    <location>
        <begin position="370"/>
        <end position="387"/>
    </location>
</feature>
<dbReference type="RefSeq" id="WP_310824001.1">
    <property type="nucleotide sequence ID" value="NZ_JAQGEC010000001.1"/>
</dbReference>
<feature type="transmembrane region" description="Helical" evidence="6">
    <location>
        <begin position="172"/>
        <end position="192"/>
    </location>
</feature>
<dbReference type="GO" id="GO:0005886">
    <property type="term" value="C:plasma membrane"/>
    <property type="evidence" value="ECO:0007669"/>
    <property type="project" value="UniProtKB-SubCell"/>
</dbReference>
<evidence type="ECO:0000256" key="3">
    <source>
        <dbReference type="ARBA" id="ARBA00022692"/>
    </source>
</evidence>
<proteinExistence type="predicted"/>
<protein>
    <recommendedName>
        <fullName evidence="9">O-antigen/teichoic acid export membrane protein</fullName>
    </recommendedName>
</protein>
<sequence length="502" mass="56727">MKSFKYGIIFSILIMLMTFWVRKVFFDTLGTELTGYYLLINQMLGFLNLAELGLGTASTYLLFKPLSDNDNVKLATTIQAIKKIYSIIQKVIFGFGILIAALLPFIVKSQIDIYHLYIPWLLFVSSTALSYSYSAESILLTADQKVYYIRIINGFGRVLCFLLQIIALKVSFGFITFSILEVVSVLLQLFVFKKLIKQNYSFLSNIDTGKLQGIQKKIFLEVKKTFIHKISGVLIFNTDYIIVSIFLGLAFVTSYSSYVMLLQAMSFLITTLSVPLNSALGHHLQEKGNDATVIKFMQINSIFMCISSILAFCYYIASSGLIFHWLGKTVVLPQLTVVLLAINCFCLIARTSVDIFKVAYGYMSDTHLPILEGGLNLLFSLILVQFLGINGVIIGTIISNICVIMIARPYYLFNKAFKKNNSEFIIHHGSVWFLSALNVFILYLIFIKYMNFMDAIQKSSFGEFIINCTILGILSSFIGGLIFIIGSNDFRTFIKQQLLIRL</sequence>
<dbReference type="PANTHER" id="PTHR30250">
    <property type="entry name" value="PST FAMILY PREDICTED COLANIC ACID TRANSPORTER"/>
    <property type="match status" value="1"/>
</dbReference>
<evidence type="ECO:0000313" key="7">
    <source>
        <dbReference type="EMBL" id="MDR9888876.1"/>
    </source>
</evidence>
<dbReference type="InterPro" id="IPR050833">
    <property type="entry name" value="Poly_Biosynth_Transport"/>
</dbReference>
<keyword evidence="2" id="KW-1003">Cell membrane</keyword>
<reference evidence="7" key="1">
    <citation type="submission" date="2022-12" db="EMBL/GenBank/DDBJ databases">
        <title>NDM-1 containing novel ST 2018 Pseudenterobacter timonensis.</title>
        <authorList>
            <person name="Halder G."/>
            <person name="Mandal S."/>
            <person name="Dutta S."/>
        </authorList>
    </citation>
    <scope>NUCLEOTIDE SEQUENCE</scope>
    <source>
        <strain evidence="7">CNCI147</strain>
    </source>
</reference>
<keyword evidence="4 6" id="KW-1133">Transmembrane helix</keyword>
<feature type="transmembrane region" description="Helical" evidence="6">
    <location>
        <begin position="331"/>
        <end position="349"/>
    </location>
</feature>